<evidence type="ECO:0000259" key="3">
    <source>
        <dbReference type="PROSITE" id="PS51462"/>
    </source>
</evidence>
<evidence type="ECO:0000313" key="7">
    <source>
        <dbReference type="Proteomes" id="UP000182818"/>
    </source>
</evidence>
<dbReference type="PANTHER" id="PTHR43046:SF14">
    <property type="entry name" value="MUTT_NUDIX FAMILY PROTEIN"/>
    <property type="match status" value="1"/>
</dbReference>
<reference evidence="5 7" key="2">
    <citation type="submission" date="2016-10" db="EMBL/GenBank/DDBJ databases">
        <authorList>
            <person name="Varghese N."/>
            <person name="Submissions S."/>
        </authorList>
    </citation>
    <scope>NUCLEOTIDE SEQUENCE [LARGE SCALE GENOMIC DNA]</scope>
    <source>
        <strain evidence="5 7">CGMCC 1.3889</strain>
    </source>
</reference>
<dbReference type="Proteomes" id="UP000182818">
    <property type="component" value="Unassembled WGS sequence"/>
</dbReference>
<comment type="cofactor">
    <cofactor evidence="1">
        <name>Mg(2+)</name>
        <dbReference type="ChEBI" id="CHEBI:18420"/>
    </cofactor>
</comment>
<proteinExistence type="predicted"/>
<keyword evidence="2" id="KW-0378">Hydrolase</keyword>
<dbReference type="EMBL" id="JQBY01000035">
    <property type="protein sequence ID" value="KRN81253.1"/>
    <property type="molecule type" value="Genomic_DNA"/>
</dbReference>
<evidence type="ECO:0000313" key="5">
    <source>
        <dbReference type="EMBL" id="SER94410.1"/>
    </source>
</evidence>
<gene>
    <name evidence="4" type="ORF">IV87_GL001467</name>
    <name evidence="5" type="ORF">SAMN04487973_1318</name>
</gene>
<dbReference type="InterPro" id="IPR020084">
    <property type="entry name" value="NUDIX_hydrolase_CS"/>
</dbReference>
<reference evidence="4 6" key="1">
    <citation type="journal article" date="2015" name="Genome Announc.">
        <title>Expanding the biotechnology potential of lactobacilli through comparative genomics of 213 strains and associated genera.</title>
        <authorList>
            <person name="Sun Z."/>
            <person name="Harris H.M."/>
            <person name="McCann A."/>
            <person name="Guo C."/>
            <person name="Argimon S."/>
            <person name="Zhang W."/>
            <person name="Yang X."/>
            <person name="Jeffery I.B."/>
            <person name="Cooney J.C."/>
            <person name="Kagawa T.F."/>
            <person name="Liu W."/>
            <person name="Song Y."/>
            <person name="Salvetti E."/>
            <person name="Wrobel A."/>
            <person name="Rasinkangas P."/>
            <person name="Parkhill J."/>
            <person name="Rea M.C."/>
            <person name="O'Sullivan O."/>
            <person name="Ritari J."/>
            <person name="Douillard F.P."/>
            <person name="Paul Ross R."/>
            <person name="Yang R."/>
            <person name="Briner A.E."/>
            <person name="Felis G.E."/>
            <person name="de Vos W.M."/>
            <person name="Barrangou R."/>
            <person name="Klaenhammer T.R."/>
            <person name="Caufield P.W."/>
            <person name="Cui Y."/>
            <person name="Zhang H."/>
            <person name="O'Toole P.W."/>
        </authorList>
    </citation>
    <scope>NUCLEOTIDE SEQUENCE [LARGE SCALE GENOMIC DNA]</scope>
    <source>
        <strain evidence="4 6">DSM 22301</strain>
    </source>
</reference>
<dbReference type="InterPro" id="IPR000086">
    <property type="entry name" value="NUDIX_hydrolase_dom"/>
</dbReference>
<dbReference type="PANTHER" id="PTHR43046">
    <property type="entry name" value="GDP-MANNOSE MANNOSYL HYDROLASE"/>
    <property type="match status" value="1"/>
</dbReference>
<evidence type="ECO:0000313" key="6">
    <source>
        <dbReference type="Proteomes" id="UP000051749"/>
    </source>
</evidence>
<dbReference type="Gene3D" id="3.90.79.10">
    <property type="entry name" value="Nucleoside Triphosphate Pyrophosphohydrolase"/>
    <property type="match status" value="1"/>
</dbReference>
<feature type="domain" description="Nudix hydrolase" evidence="3">
    <location>
        <begin position="1"/>
        <end position="143"/>
    </location>
</feature>
<sequence>MNPDLNDIVFSKGKFKFNLRAAGLLEHNQNYLVSETTDPQADFVFIGGRVKFGESSQDAIQREFFEELHIHAHVERLLWVIEHQMPSQAESFQQIVLLYLLKTNDKIPSHTNKKRPLVWQSFSELKLANLKPNVFKDYDKLPETIQYWQDIS</sequence>
<comment type="caution">
    <text evidence="4">The sequence shown here is derived from an EMBL/GenBank/DDBJ whole genome shotgun (WGS) entry which is preliminary data.</text>
</comment>
<dbReference type="CDD" id="cd04688">
    <property type="entry name" value="NUDIX_Hydrolase"/>
    <property type="match status" value="1"/>
</dbReference>
<dbReference type="OrthoDB" id="2143780at2"/>
<dbReference type="PATRIC" id="fig|319653.3.peg.1490"/>
<dbReference type="Proteomes" id="UP000051749">
    <property type="component" value="Unassembled WGS sequence"/>
</dbReference>
<dbReference type="PROSITE" id="PS00893">
    <property type="entry name" value="NUDIX_BOX"/>
    <property type="match status" value="1"/>
</dbReference>
<name>A0A0R2K234_9LACO</name>
<dbReference type="Pfam" id="PF00293">
    <property type="entry name" value="NUDIX"/>
    <property type="match status" value="1"/>
</dbReference>
<organism evidence="4 6">
    <name type="scientific">Pediococcus ethanolidurans</name>
    <dbReference type="NCBI Taxonomy" id="319653"/>
    <lineage>
        <taxon>Bacteria</taxon>
        <taxon>Bacillati</taxon>
        <taxon>Bacillota</taxon>
        <taxon>Bacilli</taxon>
        <taxon>Lactobacillales</taxon>
        <taxon>Lactobacillaceae</taxon>
        <taxon>Pediococcus</taxon>
    </lineage>
</organism>
<evidence type="ECO:0000313" key="4">
    <source>
        <dbReference type="EMBL" id="KRN81253.1"/>
    </source>
</evidence>
<dbReference type="AlphaFoldDB" id="A0A0R2K234"/>
<evidence type="ECO:0000256" key="1">
    <source>
        <dbReference type="ARBA" id="ARBA00001946"/>
    </source>
</evidence>
<dbReference type="RefSeq" id="WP_057807952.1">
    <property type="nucleotide sequence ID" value="NZ_BJYP01000050.1"/>
</dbReference>
<dbReference type="STRING" id="319653.SAMN04487973_1318"/>
<accession>A0A0R2K234</accession>
<dbReference type="PROSITE" id="PS51462">
    <property type="entry name" value="NUDIX"/>
    <property type="match status" value="1"/>
</dbReference>
<dbReference type="InterPro" id="IPR015797">
    <property type="entry name" value="NUDIX_hydrolase-like_dom_sf"/>
</dbReference>
<dbReference type="EMBL" id="FOGK01000031">
    <property type="protein sequence ID" value="SER94410.1"/>
    <property type="molecule type" value="Genomic_DNA"/>
</dbReference>
<dbReference type="SUPFAM" id="SSF55811">
    <property type="entry name" value="Nudix"/>
    <property type="match status" value="1"/>
</dbReference>
<evidence type="ECO:0000256" key="2">
    <source>
        <dbReference type="ARBA" id="ARBA00022801"/>
    </source>
</evidence>
<keyword evidence="7" id="KW-1185">Reference proteome</keyword>
<protein>
    <submittedName>
        <fullName evidence="5">NUDIX domain-containing protein</fullName>
    </submittedName>
</protein>
<dbReference type="GeneID" id="76044492"/>
<dbReference type="GO" id="GO:0016787">
    <property type="term" value="F:hydrolase activity"/>
    <property type="evidence" value="ECO:0007669"/>
    <property type="project" value="UniProtKB-KW"/>
</dbReference>